<feature type="compositionally biased region" description="Pro residues" evidence="1">
    <location>
        <begin position="1"/>
        <end position="13"/>
    </location>
</feature>
<name>A0ABP0LZ34_9DINO</name>
<comment type="caution">
    <text evidence="2">The sequence shown here is derived from an EMBL/GenBank/DDBJ whole genome shotgun (WGS) entry which is preliminary data.</text>
</comment>
<sequence length="250" mass="28729">MAPTFPKAPPWGPMCPRSDRAAARGPGSLCTGRYVKGWRKWSDRRQSWVAIFEFEGRIWRKNVTEEKAPRTAVHVDPLLIEYQAAPICCRKPSGCSDSESEADANAGLQPGDEEEDNTFVMARELKYHLQLTSEIVGMARQTDLCRCDRVIGRWDFGEASVDSMGRLCTEISWWLNDEAANDRYERLEENWEMLLAVWEHLLCFHLEELQDCGFDQSIAQRFLERCLHFRIGEARQVKGMMEPLVDIVAL</sequence>
<evidence type="ECO:0000256" key="1">
    <source>
        <dbReference type="SAM" id="MobiDB-lite"/>
    </source>
</evidence>
<gene>
    <name evidence="2" type="ORF">CCMP2556_LOCUS22898</name>
</gene>
<dbReference type="EMBL" id="CAXAMN010014424">
    <property type="protein sequence ID" value="CAK9043224.1"/>
    <property type="molecule type" value="Genomic_DNA"/>
</dbReference>
<feature type="region of interest" description="Disordered" evidence="1">
    <location>
        <begin position="93"/>
        <end position="113"/>
    </location>
</feature>
<protein>
    <submittedName>
        <fullName evidence="2">Uncharacterized protein</fullName>
    </submittedName>
</protein>
<reference evidence="2 3" key="1">
    <citation type="submission" date="2024-02" db="EMBL/GenBank/DDBJ databases">
        <authorList>
            <person name="Chen Y."/>
            <person name="Shah S."/>
            <person name="Dougan E. K."/>
            <person name="Thang M."/>
            <person name="Chan C."/>
        </authorList>
    </citation>
    <scope>NUCLEOTIDE SEQUENCE [LARGE SCALE GENOMIC DNA]</scope>
</reference>
<proteinExistence type="predicted"/>
<dbReference type="Proteomes" id="UP001642484">
    <property type="component" value="Unassembled WGS sequence"/>
</dbReference>
<feature type="region of interest" description="Disordered" evidence="1">
    <location>
        <begin position="1"/>
        <end position="24"/>
    </location>
</feature>
<organism evidence="2 3">
    <name type="scientific">Durusdinium trenchii</name>
    <dbReference type="NCBI Taxonomy" id="1381693"/>
    <lineage>
        <taxon>Eukaryota</taxon>
        <taxon>Sar</taxon>
        <taxon>Alveolata</taxon>
        <taxon>Dinophyceae</taxon>
        <taxon>Suessiales</taxon>
        <taxon>Symbiodiniaceae</taxon>
        <taxon>Durusdinium</taxon>
    </lineage>
</organism>
<evidence type="ECO:0000313" key="3">
    <source>
        <dbReference type="Proteomes" id="UP001642484"/>
    </source>
</evidence>
<keyword evidence="3" id="KW-1185">Reference proteome</keyword>
<evidence type="ECO:0000313" key="2">
    <source>
        <dbReference type="EMBL" id="CAK9043224.1"/>
    </source>
</evidence>
<accession>A0ABP0LZ34</accession>